<dbReference type="Pfam" id="PF01411">
    <property type="entry name" value="tRNA-synt_2c"/>
    <property type="match status" value="1"/>
</dbReference>
<dbReference type="FunFam" id="3.10.310.40:FF:000001">
    <property type="entry name" value="Alanine--tRNA ligase"/>
    <property type="match status" value="1"/>
</dbReference>
<evidence type="ECO:0000256" key="7">
    <source>
        <dbReference type="ARBA" id="ARBA00022840"/>
    </source>
</evidence>
<dbReference type="SUPFAM" id="SSF101353">
    <property type="entry name" value="Putative anticodon-binding domain of alanyl-tRNA synthetase (AlaRS)"/>
    <property type="match status" value="1"/>
</dbReference>
<dbReference type="Gene3D" id="3.30.980.10">
    <property type="entry name" value="Threonyl-trna Synthetase, Chain A, domain 2"/>
    <property type="match status" value="1"/>
</dbReference>
<evidence type="ECO:0000256" key="10">
    <source>
        <dbReference type="ARBA" id="ARBA00023146"/>
    </source>
</evidence>
<comment type="similarity">
    <text evidence="1 11">Belongs to the class-II aminoacyl-tRNA synthetase family.</text>
</comment>
<dbReference type="InterPro" id="IPR002318">
    <property type="entry name" value="Ala-tRNA-lgiase_IIc"/>
</dbReference>
<dbReference type="SUPFAM" id="SSF55681">
    <property type="entry name" value="Class II aaRS and biotin synthetases"/>
    <property type="match status" value="1"/>
</dbReference>
<reference evidence="14 15" key="1">
    <citation type="submission" date="2015-07" db="EMBL/GenBank/DDBJ databases">
        <title>Isolation and Genomic Characterization of a Novel Halophilic Metal-Reducing Deltaproteobacterium from the Deep Subsurface.</title>
        <authorList>
            <person name="Badalamenti J.P."/>
            <person name="Summers Z.M."/>
            <person name="Gralnick J.A."/>
            <person name="Bond D.R."/>
        </authorList>
    </citation>
    <scope>NUCLEOTIDE SEQUENCE [LARGE SCALE GENOMIC DNA]</scope>
    <source>
        <strain evidence="14 15">WTL</strain>
    </source>
</reference>
<dbReference type="Pfam" id="PF07973">
    <property type="entry name" value="tRNA_SAD"/>
    <property type="match status" value="1"/>
</dbReference>
<dbReference type="FunFam" id="3.30.980.10:FF:000004">
    <property type="entry name" value="Alanine--tRNA ligase, cytoplasmic"/>
    <property type="match status" value="1"/>
</dbReference>
<dbReference type="InterPro" id="IPR018164">
    <property type="entry name" value="Ala-tRNA-synth_IIc_N"/>
</dbReference>
<keyword evidence="12" id="KW-0175">Coiled coil</keyword>
<comment type="cofactor">
    <cofactor evidence="11">
        <name>Zn(2+)</name>
        <dbReference type="ChEBI" id="CHEBI:29105"/>
    </cofactor>
    <text evidence="11">Binds 1 zinc ion per subunit.</text>
</comment>
<dbReference type="Pfam" id="PF02272">
    <property type="entry name" value="DHHA1"/>
    <property type="match status" value="1"/>
</dbReference>
<dbReference type="EC" id="6.1.1.7" evidence="11"/>
<evidence type="ECO:0000256" key="6">
    <source>
        <dbReference type="ARBA" id="ARBA00022833"/>
    </source>
</evidence>
<evidence type="ECO:0000313" key="15">
    <source>
        <dbReference type="Proteomes" id="UP000057158"/>
    </source>
</evidence>
<dbReference type="FunFam" id="3.30.930.10:FF:000004">
    <property type="entry name" value="Alanine--tRNA ligase"/>
    <property type="match status" value="1"/>
</dbReference>
<keyword evidence="9 11" id="KW-0648">Protein biosynthesis</keyword>
<comment type="catalytic activity">
    <reaction evidence="11">
        <text>tRNA(Ala) + L-alanine + ATP = L-alanyl-tRNA(Ala) + AMP + diphosphate</text>
        <dbReference type="Rhea" id="RHEA:12540"/>
        <dbReference type="Rhea" id="RHEA-COMP:9657"/>
        <dbReference type="Rhea" id="RHEA-COMP:9923"/>
        <dbReference type="ChEBI" id="CHEBI:30616"/>
        <dbReference type="ChEBI" id="CHEBI:33019"/>
        <dbReference type="ChEBI" id="CHEBI:57972"/>
        <dbReference type="ChEBI" id="CHEBI:78442"/>
        <dbReference type="ChEBI" id="CHEBI:78497"/>
        <dbReference type="ChEBI" id="CHEBI:456215"/>
        <dbReference type="EC" id="6.1.1.7"/>
    </reaction>
</comment>
<dbReference type="InterPro" id="IPR045864">
    <property type="entry name" value="aa-tRNA-synth_II/BPL/LPL"/>
</dbReference>
<dbReference type="AlphaFoldDB" id="A0A0M4CZ43"/>
<keyword evidence="7 11" id="KW-0067">ATP-binding</keyword>
<dbReference type="SUPFAM" id="SSF55186">
    <property type="entry name" value="ThrRS/AlaRS common domain"/>
    <property type="match status" value="1"/>
</dbReference>
<dbReference type="SMART" id="SM00863">
    <property type="entry name" value="tRNA_SAD"/>
    <property type="match status" value="1"/>
</dbReference>
<evidence type="ECO:0000256" key="9">
    <source>
        <dbReference type="ARBA" id="ARBA00022917"/>
    </source>
</evidence>
<feature type="binding site" evidence="11">
    <location>
        <position position="569"/>
    </location>
    <ligand>
        <name>Zn(2+)</name>
        <dbReference type="ChEBI" id="CHEBI:29105"/>
    </ligand>
</feature>
<evidence type="ECO:0000256" key="12">
    <source>
        <dbReference type="SAM" id="Coils"/>
    </source>
</evidence>
<keyword evidence="6 11" id="KW-0862">Zinc</keyword>
<dbReference type="PROSITE" id="PS50860">
    <property type="entry name" value="AA_TRNA_LIGASE_II_ALA"/>
    <property type="match status" value="1"/>
</dbReference>
<dbReference type="InterPro" id="IPR018165">
    <property type="entry name" value="Ala-tRNA-synth_IIc_core"/>
</dbReference>
<dbReference type="InterPro" id="IPR009000">
    <property type="entry name" value="Transl_B-barrel_sf"/>
</dbReference>
<accession>A0A0M4CZ43</accession>
<keyword evidence="2 11" id="KW-0820">tRNA-binding</keyword>
<dbReference type="SUPFAM" id="SSF50447">
    <property type="entry name" value="Translation proteins"/>
    <property type="match status" value="1"/>
</dbReference>
<dbReference type="PATRIC" id="fig|1603606.3.peg.1021"/>
<dbReference type="STRING" id="1603606.DSOUD_0929"/>
<dbReference type="GO" id="GO:0002161">
    <property type="term" value="F:aminoacyl-tRNA deacylase activity"/>
    <property type="evidence" value="ECO:0007669"/>
    <property type="project" value="TreeGrafter"/>
</dbReference>
<proteinExistence type="inferred from homology"/>
<keyword evidence="11" id="KW-0963">Cytoplasm</keyword>
<dbReference type="GO" id="GO:0045892">
    <property type="term" value="P:negative regulation of DNA-templated transcription"/>
    <property type="evidence" value="ECO:0007669"/>
    <property type="project" value="TreeGrafter"/>
</dbReference>
<feature type="coiled-coil region" evidence="12">
    <location>
        <begin position="730"/>
        <end position="764"/>
    </location>
</feature>
<dbReference type="GO" id="GO:0000049">
    <property type="term" value="F:tRNA binding"/>
    <property type="evidence" value="ECO:0007669"/>
    <property type="project" value="UniProtKB-KW"/>
</dbReference>
<dbReference type="Gene3D" id="6.10.250.550">
    <property type="match status" value="1"/>
</dbReference>
<dbReference type="KEGG" id="des:DSOUD_0929"/>
<evidence type="ECO:0000259" key="13">
    <source>
        <dbReference type="PROSITE" id="PS50860"/>
    </source>
</evidence>
<evidence type="ECO:0000313" key="14">
    <source>
        <dbReference type="EMBL" id="ALC15715.1"/>
    </source>
</evidence>
<keyword evidence="4 11" id="KW-0479">Metal-binding</keyword>
<dbReference type="PRINTS" id="PR00980">
    <property type="entry name" value="TRNASYNTHALA"/>
</dbReference>
<dbReference type="GO" id="GO:0006419">
    <property type="term" value="P:alanyl-tRNA aminoacylation"/>
    <property type="evidence" value="ECO:0007669"/>
    <property type="project" value="UniProtKB-UniRule"/>
</dbReference>
<keyword evidence="8 11" id="KW-0694">RNA-binding</keyword>
<dbReference type="Proteomes" id="UP000057158">
    <property type="component" value="Chromosome"/>
</dbReference>
<evidence type="ECO:0000256" key="4">
    <source>
        <dbReference type="ARBA" id="ARBA00022723"/>
    </source>
</evidence>
<dbReference type="HAMAP" id="MF_00036_B">
    <property type="entry name" value="Ala_tRNA_synth_B"/>
    <property type="match status" value="1"/>
</dbReference>
<dbReference type="PANTHER" id="PTHR11777">
    <property type="entry name" value="ALANYL-TRNA SYNTHETASE"/>
    <property type="match status" value="1"/>
</dbReference>
<dbReference type="GO" id="GO:0004813">
    <property type="term" value="F:alanine-tRNA ligase activity"/>
    <property type="evidence" value="ECO:0007669"/>
    <property type="project" value="UniProtKB-UniRule"/>
</dbReference>
<dbReference type="FunFam" id="3.30.54.20:FF:000001">
    <property type="entry name" value="Alanine--tRNA ligase"/>
    <property type="match status" value="1"/>
</dbReference>
<dbReference type="EMBL" id="CP010802">
    <property type="protein sequence ID" value="ALC15715.1"/>
    <property type="molecule type" value="Genomic_DNA"/>
</dbReference>
<evidence type="ECO:0000256" key="2">
    <source>
        <dbReference type="ARBA" id="ARBA00022555"/>
    </source>
</evidence>
<dbReference type="CDD" id="cd00673">
    <property type="entry name" value="AlaRS_core"/>
    <property type="match status" value="1"/>
</dbReference>
<dbReference type="Gene3D" id="3.10.310.40">
    <property type="match status" value="1"/>
</dbReference>
<dbReference type="GO" id="GO:0005829">
    <property type="term" value="C:cytosol"/>
    <property type="evidence" value="ECO:0007669"/>
    <property type="project" value="TreeGrafter"/>
</dbReference>
<feature type="binding site" evidence="11">
    <location>
        <position position="675"/>
    </location>
    <ligand>
        <name>Zn(2+)</name>
        <dbReference type="ChEBI" id="CHEBI:29105"/>
    </ligand>
</feature>
<comment type="function">
    <text evidence="11">Catalyzes the attachment of alanine to tRNA(Ala) in a two-step reaction: alanine is first activated by ATP to form Ala-AMP and then transferred to the acceptor end of tRNA(Ala). Also edits incorrectly charged Ser-tRNA(Ala) and Gly-tRNA(Ala) via its editing domain.</text>
</comment>
<feature type="binding site" evidence="11">
    <location>
        <position position="573"/>
    </location>
    <ligand>
        <name>Zn(2+)</name>
        <dbReference type="ChEBI" id="CHEBI:29105"/>
    </ligand>
</feature>
<organism evidence="14 15">
    <name type="scientific">Desulfuromonas soudanensis</name>
    <dbReference type="NCBI Taxonomy" id="1603606"/>
    <lineage>
        <taxon>Bacteria</taxon>
        <taxon>Pseudomonadati</taxon>
        <taxon>Thermodesulfobacteriota</taxon>
        <taxon>Desulfuromonadia</taxon>
        <taxon>Desulfuromonadales</taxon>
        <taxon>Desulfuromonadaceae</taxon>
        <taxon>Desulfuromonas</taxon>
    </lineage>
</organism>
<protein>
    <recommendedName>
        <fullName evidence="11">Alanine--tRNA ligase</fullName>
        <ecNumber evidence="11">6.1.1.7</ecNumber>
    </recommendedName>
    <alternativeName>
        <fullName evidence="11">Alanyl-tRNA synthetase</fullName>
        <shortName evidence="11">AlaRS</shortName>
    </alternativeName>
</protein>
<dbReference type="Gene3D" id="2.40.30.130">
    <property type="match status" value="1"/>
</dbReference>
<dbReference type="InterPro" id="IPR023033">
    <property type="entry name" value="Ala_tRNA_ligase_euk/bac"/>
</dbReference>
<feature type="domain" description="Alanyl-transfer RNA synthetases family profile" evidence="13">
    <location>
        <begin position="2"/>
        <end position="714"/>
    </location>
</feature>
<dbReference type="InterPro" id="IPR012947">
    <property type="entry name" value="tRNA_SAD"/>
</dbReference>
<dbReference type="NCBIfam" id="TIGR00344">
    <property type="entry name" value="alaS"/>
    <property type="match status" value="1"/>
</dbReference>
<dbReference type="InterPro" id="IPR050058">
    <property type="entry name" value="Ala-tRNA_ligase"/>
</dbReference>
<evidence type="ECO:0000256" key="5">
    <source>
        <dbReference type="ARBA" id="ARBA00022741"/>
    </source>
</evidence>
<dbReference type="InterPro" id="IPR018162">
    <property type="entry name" value="Ala-tRNA-ligase_IIc_anticod-bd"/>
</dbReference>
<dbReference type="GO" id="GO:0008270">
    <property type="term" value="F:zinc ion binding"/>
    <property type="evidence" value="ECO:0007669"/>
    <property type="project" value="UniProtKB-UniRule"/>
</dbReference>
<dbReference type="InterPro" id="IPR003156">
    <property type="entry name" value="DHHA1_dom"/>
</dbReference>
<gene>
    <name evidence="11 14" type="primary">alaS</name>
    <name evidence="14" type="ORF">DSOUD_0929</name>
</gene>
<dbReference type="Gene3D" id="3.30.54.20">
    <property type="match status" value="1"/>
</dbReference>
<dbReference type="GO" id="GO:0005524">
    <property type="term" value="F:ATP binding"/>
    <property type="evidence" value="ECO:0007669"/>
    <property type="project" value="UniProtKB-UniRule"/>
</dbReference>
<keyword evidence="15" id="KW-1185">Reference proteome</keyword>
<comment type="domain">
    <text evidence="11">Consists of three domains; the N-terminal catalytic domain, the editing domain and the C-terminal C-Ala domain. The editing domain removes incorrectly charged amino acids, while the C-Ala domain, along with tRNA(Ala), serves as a bridge to cooperatively bring together the editing and aminoacylation centers thus stimulating deacylation of misacylated tRNAs.</text>
</comment>
<dbReference type="Gene3D" id="3.30.930.10">
    <property type="entry name" value="Bira Bifunctional Protein, Domain 2"/>
    <property type="match status" value="1"/>
</dbReference>
<evidence type="ECO:0000256" key="1">
    <source>
        <dbReference type="ARBA" id="ARBA00008226"/>
    </source>
</evidence>
<dbReference type="InterPro" id="IPR018163">
    <property type="entry name" value="Thr/Ala-tRNA-synth_IIc_edit"/>
</dbReference>
<keyword evidence="3 11" id="KW-0436">Ligase</keyword>
<name>A0A0M4CZ43_9BACT</name>
<evidence type="ECO:0000256" key="3">
    <source>
        <dbReference type="ARBA" id="ARBA00022598"/>
    </source>
</evidence>
<comment type="subcellular location">
    <subcellularLocation>
        <location evidence="11">Cytoplasm</location>
    </subcellularLocation>
</comment>
<feature type="binding site" evidence="11">
    <location>
        <position position="671"/>
    </location>
    <ligand>
        <name>Zn(2+)</name>
        <dbReference type="ChEBI" id="CHEBI:29105"/>
    </ligand>
</feature>
<evidence type="ECO:0000256" key="11">
    <source>
        <dbReference type="HAMAP-Rule" id="MF_00036"/>
    </source>
</evidence>
<evidence type="ECO:0000256" key="8">
    <source>
        <dbReference type="ARBA" id="ARBA00022884"/>
    </source>
</evidence>
<sequence>MITGNQIRARFLKYFEDRGHTVVPSSSLVPHNDPTLLFTNAGMNQFKDCFLGQEKRPYVRAASSQKCVRAGGKHNDLENVGRTARHHTFFEMLGNFSFGDYFKKEAIAYAWEFLTQELRLDKEHLYVTVFTEDDEAAAIWHEQEGVPKERIYRFGEKDNFWSMGDTGPCGPCTEIFWDNGPEVGCGSPDCAVGCDCDRYMEIWNNVFMQFNRSADGTLTPLPKPSVDTGMGLERITTVMQGVKTNYDTDLLRGIIAFIEKLAGKRYGADADNDVSMRVIADHSRATAFLIADGVLPSNEGRGYVLRRILRRAARHAKMLGFTEPMLYRSARYVMEAMAEAYPDLRERADYVTKIVKIEEERFIQTLDNGLRILNDEVEKLRTLKQTVVPGEIVFRLYDTFGFPVDLTADIVEGTGLTLDEAGFEACMNQQRQKAREHWKGSGEEAVSAIYRTLFEEGVESEFTGYQTLSDYGTITAILKNGVPVSKAAEGDRVEIITSVTPFYGESGGQAGDRGEISTGSGRVRIDETRKPLPSLTVHVGTVTKGSVQQGEAADLTVDLPLRQATALNHTATHILQAVLTAVLGDHIKQAGSQVTPERLRFDFTHFSPVSAEELVQIEREVNGRIRDNQQVETEEMAADDAIATGATALFGEKYGDRVRVVRVGDFSRELCGGTHIRAAGDIGLFKILAESGIAAGVRRIEAVTGARALECVQEEEATLARLAVLVKSDRGQLEGRLKKLLDQQKELEREIESMQGRLNAGRASELLAQVREVEGVRLLISRADDLDGKGLRELADQLRERLGSGVIVLGAAADDKASLLVAVTKDLTGRLQAGKLIAPLAETVGGRGGGRPDLAQAGGNLPGNLDQALGAATDLVARSLGGG</sequence>
<keyword evidence="10 11" id="KW-0030">Aminoacyl-tRNA synthetase</keyword>
<dbReference type="PANTHER" id="PTHR11777:SF9">
    <property type="entry name" value="ALANINE--TRNA LIGASE, CYTOPLASMIC"/>
    <property type="match status" value="1"/>
</dbReference>
<keyword evidence="5 11" id="KW-0547">Nucleotide-binding</keyword>